<evidence type="ECO:0000256" key="6">
    <source>
        <dbReference type="SAM" id="Phobius"/>
    </source>
</evidence>
<accession>A0A9P5MS43</accession>
<protein>
    <submittedName>
        <fullName evidence="8">Integral peroxisomal membrane peroxin-domain-containing protein</fullName>
    </submittedName>
</protein>
<dbReference type="OrthoDB" id="74314at2759"/>
<feature type="domain" description="TECPR1-like DysF" evidence="7">
    <location>
        <begin position="90"/>
        <end position="429"/>
    </location>
</feature>
<keyword evidence="4 6" id="KW-0472">Membrane</keyword>
<evidence type="ECO:0000256" key="5">
    <source>
        <dbReference type="SAM" id="MobiDB-lite"/>
    </source>
</evidence>
<dbReference type="InterPro" id="IPR052816">
    <property type="entry name" value="Peroxisomal_Membrane_PEX28-32"/>
</dbReference>
<proteinExistence type="predicted"/>
<reference evidence="8" key="2">
    <citation type="journal article" date="2020" name="Nat. Commun.">
        <title>Large-scale genome sequencing of mycorrhizal fungi provides insights into the early evolution of symbiotic traits.</title>
        <authorList>
            <person name="Miyauchi S."/>
            <person name="Kiss E."/>
            <person name="Kuo A."/>
            <person name="Drula E."/>
            <person name="Kohler A."/>
            <person name="Sanchez-Garcia M."/>
            <person name="Morin E."/>
            <person name="Andreopoulos B."/>
            <person name="Barry K.W."/>
            <person name="Bonito G."/>
            <person name="Buee M."/>
            <person name="Carver A."/>
            <person name="Chen C."/>
            <person name="Cichocki N."/>
            <person name="Clum A."/>
            <person name="Culley D."/>
            <person name="Crous P.W."/>
            <person name="Fauchery L."/>
            <person name="Girlanda M."/>
            <person name="Hayes R.D."/>
            <person name="Keri Z."/>
            <person name="LaButti K."/>
            <person name="Lipzen A."/>
            <person name="Lombard V."/>
            <person name="Magnuson J."/>
            <person name="Maillard F."/>
            <person name="Murat C."/>
            <person name="Nolan M."/>
            <person name="Ohm R.A."/>
            <person name="Pangilinan J."/>
            <person name="Pereira M.F."/>
            <person name="Perotto S."/>
            <person name="Peter M."/>
            <person name="Pfister S."/>
            <person name="Riley R."/>
            <person name="Sitrit Y."/>
            <person name="Stielow J.B."/>
            <person name="Szollosi G."/>
            <person name="Zifcakova L."/>
            <person name="Stursova M."/>
            <person name="Spatafora J.W."/>
            <person name="Tedersoo L."/>
            <person name="Vaario L.M."/>
            <person name="Yamada A."/>
            <person name="Yan M."/>
            <person name="Wang P."/>
            <person name="Xu J."/>
            <person name="Bruns T."/>
            <person name="Baldrian P."/>
            <person name="Vilgalys R."/>
            <person name="Dunand C."/>
            <person name="Henrissat B."/>
            <person name="Grigoriev I.V."/>
            <person name="Hibbett D."/>
            <person name="Nagy L.G."/>
            <person name="Martin F.M."/>
        </authorList>
    </citation>
    <scope>NUCLEOTIDE SEQUENCE</scope>
    <source>
        <strain evidence="8">Prilba</strain>
    </source>
</reference>
<feature type="compositionally biased region" description="Polar residues" evidence="5">
    <location>
        <begin position="41"/>
        <end position="50"/>
    </location>
</feature>
<dbReference type="GO" id="GO:0007031">
    <property type="term" value="P:peroxisome organization"/>
    <property type="evidence" value="ECO:0007669"/>
    <property type="project" value="UniProtKB-ARBA"/>
</dbReference>
<comment type="subcellular location">
    <subcellularLocation>
        <location evidence="1">Membrane</location>
        <topology evidence="1">Multi-pass membrane protein</topology>
    </subcellularLocation>
</comment>
<evidence type="ECO:0000256" key="4">
    <source>
        <dbReference type="ARBA" id="ARBA00023136"/>
    </source>
</evidence>
<evidence type="ECO:0000259" key="7">
    <source>
        <dbReference type="Pfam" id="PF06398"/>
    </source>
</evidence>
<comment type="caution">
    <text evidence="8">The sequence shown here is derived from an EMBL/GenBank/DDBJ whole genome shotgun (WGS) entry which is preliminary data.</text>
</comment>
<dbReference type="Proteomes" id="UP000759537">
    <property type="component" value="Unassembled WGS sequence"/>
</dbReference>
<evidence type="ECO:0000313" key="8">
    <source>
        <dbReference type="EMBL" id="KAF8476655.1"/>
    </source>
</evidence>
<dbReference type="Pfam" id="PF06398">
    <property type="entry name" value="Pex24p"/>
    <property type="match status" value="1"/>
</dbReference>
<dbReference type="PANTHER" id="PTHR28304:SF2">
    <property type="entry name" value="PEROXISOMAL MEMBRANE PROTEIN PEX29"/>
    <property type="match status" value="1"/>
</dbReference>
<keyword evidence="9" id="KW-1185">Reference proteome</keyword>
<dbReference type="PANTHER" id="PTHR28304">
    <property type="entry name" value="PEROXISOMAL MEMBRANE PROTEIN PEX29"/>
    <property type="match status" value="1"/>
</dbReference>
<organism evidence="8 9">
    <name type="scientific">Russula ochroleuca</name>
    <dbReference type="NCBI Taxonomy" id="152965"/>
    <lineage>
        <taxon>Eukaryota</taxon>
        <taxon>Fungi</taxon>
        <taxon>Dikarya</taxon>
        <taxon>Basidiomycota</taxon>
        <taxon>Agaricomycotina</taxon>
        <taxon>Agaricomycetes</taxon>
        <taxon>Russulales</taxon>
        <taxon>Russulaceae</taxon>
        <taxon>Russula</taxon>
    </lineage>
</organism>
<reference evidence="8" key="1">
    <citation type="submission" date="2019-10" db="EMBL/GenBank/DDBJ databases">
        <authorList>
            <consortium name="DOE Joint Genome Institute"/>
            <person name="Kuo A."/>
            <person name="Miyauchi S."/>
            <person name="Kiss E."/>
            <person name="Drula E."/>
            <person name="Kohler A."/>
            <person name="Sanchez-Garcia M."/>
            <person name="Andreopoulos B."/>
            <person name="Barry K.W."/>
            <person name="Bonito G."/>
            <person name="Buee M."/>
            <person name="Carver A."/>
            <person name="Chen C."/>
            <person name="Cichocki N."/>
            <person name="Clum A."/>
            <person name="Culley D."/>
            <person name="Crous P.W."/>
            <person name="Fauchery L."/>
            <person name="Girlanda M."/>
            <person name="Hayes R."/>
            <person name="Keri Z."/>
            <person name="LaButti K."/>
            <person name="Lipzen A."/>
            <person name="Lombard V."/>
            <person name="Magnuson J."/>
            <person name="Maillard F."/>
            <person name="Morin E."/>
            <person name="Murat C."/>
            <person name="Nolan M."/>
            <person name="Ohm R."/>
            <person name="Pangilinan J."/>
            <person name="Pereira M."/>
            <person name="Perotto S."/>
            <person name="Peter M."/>
            <person name="Riley R."/>
            <person name="Sitrit Y."/>
            <person name="Stielow B."/>
            <person name="Szollosi G."/>
            <person name="Zifcakova L."/>
            <person name="Stursova M."/>
            <person name="Spatafora J.W."/>
            <person name="Tedersoo L."/>
            <person name="Vaario L.-M."/>
            <person name="Yamada A."/>
            <person name="Yan M."/>
            <person name="Wang P."/>
            <person name="Xu J."/>
            <person name="Bruns T."/>
            <person name="Baldrian P."/>
            <person name="Vilgalys R."/>
            <person name="Henrissat B."/>
            <person name="Grigoriev I.V."/>
            <person name="Hibbett D."/>
            <person name="Nagy L.G."/>
            <person name="Martin F.M."/>
        </authorList>
    </citation>
    <scope>NUCLEOTIDE SEQUENCE</scope>
    <source>
        <strain evidence="8">Prilba</strain>
    </source>
</reference>
<evidence type="ECO:0000256" key="3">
    <source>
        <dbReference type="ARBA" id="ARBA00022989"/>
    </source>
</evidence>
<evidence type="ECO:0000313" key="9">
    <source>
        <dbReference type="Proteomes" id="UP000759537"/>
    </source>
</evidence>
<keyword evidence="3 6" id="KW-1133">Transmembrane helix</keyword>
<evidence type="ECO:0000256" key="1">
    <source>
        <dbReference type="ARBA" id="ARBA00004141"/>
    </source>
</evidence>
<dbReference type="InterPro" id="IPR010482">
    <property type="entry name" value="TECPR1-like_DysF"/>
</dbReference>
<dbReference type="AlphaFoldDB" id="A0A9P5MS43"/>
<feature type="region of interest" description="Disordered" evidence="5">
    <location>
        <begin position="167"/>
        <end position="189"/>
    </location>
</feature>
<feature type="region of interest" description="Disordered" evidence="5">
    <location>
        <begin position="17"/>
        <end position="50"/>
    </location>
</feature>
<feature type="compositionally biased region" description="Low complexity" evidence="5">
    <location>
        <begin position="167"/>
        <end position="179"/>
    </location>
</feature>
<dbReference type="EMBL" id="WHVB01000014">
    <property type="protein sequence ID" value="KAF8476655.1"/>
    <property type="molecule type" value="Genomic_DNA"/>
</dbReference>
<feature type="transmembrane region" description="Helical" evidence="6">
    <location>
        <begin position="254"/>
        <end position="271"/>
    </location>
</feature>
<keyword evidence="2 6" id="KW-0812">Transmembrane</keyword>
<gene>
    <name evidence="8" type="ORF">DFH94DRAFT_672302</name>
</gene>
<feature type="transmembrane region" description="Helical" evidence="6">
    <location>
        <begin position="228"/>
        <end position="247"/>
    </location>
</feature>
<feature type="transmembrane region" description="Helical" evidence="6">
    <location>
        <begin position="142"/>
        <end position="162"/>
    </location>
</feature>
<sequence>MSIFDYVDIPAGATVVPPEAKNHPDAKSHISLPPASHATDDSASPSSNTPTRTIFGNLPDLLLSSTLQIPTNVSSENPRNVSQLLSTRDPLSVPTTTVNFRRFISRVGPVFWLQDRIEEIVTWKKGWKVTAMWMIAYSFLCYYPRLILLLPNTIVLAIIVIAHPPRTSSESRSSITEQIRPPPRTDAREGSTEWLANIQGIQNLMGLYADAHDAAFPYILHLTFATPYTPHIFTITLLTTLLALPFLPLIPLRPLFLVGGLAPFILSHPLIQRALTQLLPTLPLRRWRACLTRLVDDDRLKDRHWQSELREVELFENERWVPGEGVGWSKASLKTGERVGWTRGRDGWSAVTADGSGDVSSNLTFPLETGWAFVETEDWRADIEAKWSEIGADDSGWVYTNDAWLDPHALPVGEWKTQGAMTRRRRWVRRIYLNPVVPTMS</sequence>
<evidence type="ECO:0000256" key="2">
    <source>
        <dbReference type="ARBA" id="ARBA00022692"/>
    </source>
</evidence>
<dbReference type="GO" id="GO:0005778">
    <property type="term" value="C:peroxisomal membrane"/>
    <property type="evidence" value="ECO:0007669"/>
    <property type="project" value="TreeGrafter"/>
</dbReference>
<name>A0A9P5MS43_9AGAM</name>